<keyword evidence="4" id="KW-0804">Transcription</keyword>
<dbReference type="GO" id="GO:0000160">
    <property type="term" value="P:phosphorelay signal transduction system"/>
    <property type="evidence" value="ECO:0007669"/>
    <property type="project" value="InterPro"/>
</dbReference>
<dbReference type="InterPro" id="IPR011006">
    <property type="entry name" value="CheY-like_superfamily"/>
</dbReference>
<proteinExistence type="predicted"/>
<dbReference type="SMART" id="SM00448">
    <property type="entry name" value="REC"/>
    <property type="match status" value="1"/>
</dbReference>
<keyword evidence="2" id="KW-0805">Transcription regulation</keyword>
<reference evidence="8" key="2">
    <citation type="submission" date="2020-09" db="EMBL/GenBank/DDBJ databases">
        <authorList>
            <person name="Sun Q."/>
            <person name="Kim S."/>
        </authorList>
    </citation>
    <scope>NUCLEOTIDE SEQUENCE</scope>
    <source>
        <strain evidence="8">KCTC 32182</strain>
    </source>
</reference>
<dbReference type="PROSITE" id="PS00622">
    <property type="entry name" value="HTH_LUXR_1"/>
    <property type="match status" value="1"/>
</dbReference>
<evidence type="ECO:0000259" key="7">
    <source>
        <dbReference type="PROSITE" id="PS50110"/>
    </source>
</evidence>
<feature type="domain" description="HTH luxR-type" evidence="6">
    <location>
        <begin position="138"/>
        <end position="203"/>
    </location>
</feature>
<evidence type="ECO:0000256" key="4">
    <source>
        <dbReference type="ARBA" id="ARBA00023163"/>
    </source>
</evidence>
<sequence>MKRLVVIDAHPAIRVAVRAYLEEHGDLMVVDEAGNAVEGIETVRKQRPDLVILDPNLSGGDGLGLIRRLKLSCEGVRILILAGQEEAVYLRKAMEEGVDGFVGKSRDMSVVLNTVNAVLSGYRCFPGGGGDQTSLRTVDERLMTLSMRELTVLQHIARGYSNKQIATLLFISEKTVSTHKARVLTKLNLKTVIDLAQYARDRNLV</sequence>
<protein>
    <submittedName>
        <fullName evidence="8">DNA-binding response regulator</fullName>
    </submittedName>
</protein>
<evidence type="ECO:0000313" key="9">
    <source>
        <dbReference type="Proteomes" id="UP000645257"/>
    </source>
</evidence>
<evidence type="ECO:0000256" key="1">
    <source>
        <dbReference type="ARBA" id="ARBA00022553"/>
    </source>
</evidence>
<keyword evidence="9" id="KW-1185">Reference proteome</keyword>
<dbReference type="SUPFAM" id="SSF46894">
    <property type="entry name" value="C-terminal effector domain of the bipartite response regulators"/>
    <property type="match status" value="1"/>
</dbReference>
<evidence type="ECO:0000256" key="5">
    <source>
        <dbReference type="PROSITE-ProRule" id="PRU00169"/>
    </source>
</evidence>
<accession>A0A918UA30</accession>
<evidence type="ECO:0000256" key="2">
    <source>
        <dbReference type="ARBA" id="ARBA00023015"/>
    </source>
</evidence>
<dbReference type="Proteomes" id="UP000645257">
    <property type="component" value="Unassembled WGS sequence"/>
</dbReference>
<comment type="caution">
    <text evidence="8">The sequence shown here is derived from an EMBL/GenBank/DDBJ whole genome shotgun (WGS) entry which is preliminary data.</text>
</comment>
<keyword evidence="1 5" id="KW-0597">Phosphoprotein</keyword>
<dbReference type="EMBL" id="BMYX01000013">
    <property type="protein sequence ID" value="GGY19096.1"/>
    <property type="molecule type" value="Genomic_DNA"/>
</dbReference>
<dbReference type="PANTHER" id="PTHR43214:SF41">
    <property type="entry name" value="NITRATE_NITRITE RESPONSE REGULATOR PROTEIN NARP"/>
    <property type="match status" value="1"/>
</dbReference>
<dbReference type="AlphaFoldDB" id="A0A918UA30"/>
<dbReference type="InterPro" id="IPR058245">
    <property type="entry name" value="NreC/VraR/RcsB-like_REC"/>
</dbReference>
<dbReference type="CDD" id="cd17535">
    <property type="entry name" value="REC_NarL-like"/>
    <property type="match status" value="1"/>
</dbReference>
<dbReference type="RefSeq" id="WP_189534457.1">
    <property type="nucleotide sequence ID" value="NZ_BMYX01000013.1"/>
</dbReference>
<reference evidence="8" key="1">
    <citation type="journal article" date="2014" name="Int. J. Syst. Evol. Microbiol.">
        <title>Complete genome sequence of Corynebacterium casei LMG S-19264T (=DSM 44701T), isolated from a smear-ripened cheese.</title>
        <authorList>
            <consortium name="US DOE Joint Genome Institute (JGI-PGF)"/>
            <person name="Walter F."/>
            <person name="Albersmeier A."/>
            <person name="Kalinowski J."/>
            <person name="Ruckert C."/>
        </authorList>
    </citation>
    <scope>NUCLEOTIDE SEQUENCE</scope>
    <source>
        <strain evidence="8">KCTC 32182</strain>
    </source>
</reference>
<dbReference type="PRINTS" id="PR00038">
    <property type="entry name" value="HTHLUXR"/>
</dbReference>
<dbReference type="PROSITE" id="PS50043">
    <property type="entry name" value="HTH_LUXR_2"/>
    <property type="match status" value="1"/>
</dbReference>
<dbReference type="InterPro" id="IPR001789">
    <property type="entry name" value="Sig_transdc_resp-reg_receiver"/>
</dbReference>
<name>A0A918UA30_9NEIS</name>
<dbReference type="PANTHER" id="PTHR43214">
    <property type="entry name" value="TWO-COMPONENT RESPONSE REGULATOR"/>
    <property type="match status" value="1"/>
</dbReference>
<feature type="modified residue" description="4-aspartylphosphate" evidence="5">
    <location>
        <position position="54"/>
    </location>
</feature>
<dbReference type="CDD" id="cd06170">
    <property type="entry name" value="LuxR_C_like"/>
    <property type="match status" value="1"/>
</dbReference>
<evidence type="ECO:0000256" key="3">
    <source>
        <dbReference type="ARBA" id="ARBA00023125"/>
    </source>
</evidence>
<dbReference type="Gene3D" id="3.40.50.2300">
    <property type="match status" value="1"/>
</dbReference>
<dbReference type="InterPro" id="IPR000792">
    <property type="entry name" value="Tscrpt_reg_LuxR_C"/>
</dbReference>
<dbReference type="InterPro" id="IPR039420">
    <property type="entry name" value="WalR-like"/>
</dbReference>
<gene>
    <name evidence="8" type="primary">rocA1</name>
    <name evidence="8" type="ORF">GCM10011289_23160</name>
</gene>
<dbReference type="SMART" id="SM00421">
    <property type="entry name" value="HTH_LUXR"/>
    <property type="match status" value="1"/>
</dbReference>
<dbReference type="GO" id="GO:0003677">
    <property type="term" value="F:DNA binding"/>
    <property type="evidence" value="ECO:0007669"/>
    <property type="project" value="UniProtKB-KW"/>
</dbReference>
<dbReference type="InterPro" id="IPR016032">
    <property type="entry name" value="Sig_transdc_resp-reg_C-effctor"/>
</dbReference>
<dbReference type="PROSITE" id="PS50110">
    <property type="entry name" value="RESPONSE_REGULATORY"/>
    <property type="match status" value="1"/>
</dbReference>
<dbReference type="Pfam" id="PF00072">
    <property type="entry name" value="Response_reg"/>
    <property type="match status" value="1"/>
</dbReference>
<dbReference type="Pfam" id="PF00196">
    <property type="entry name" value="GerE"/>
    <property type="match status" value="1"/>
</dbReference>
<organism evidence="8 9">
    <name type="scientific">Paludibacterium paludis</name>
    <dbReference type="NCBI Taxonomy" id="1225769"/>
    <lineage>
        <taxon>Bacteria</taxon>
        <taxon>Pseudomonadati</taxon>
        <taxon>Pseudomonadota</taxon>
        <taxon>Betaproteobacteria</taxon>
        <taxon>Neisseriales</taxon>
        <taxon>Chromobacteriaceae</taxon>
        <taxon>Paludibacterium</taxon>
    </lineage>
</organism>
<evidence type="ECO:0000313" key="8">
    <source>
        <dbReference type="EMBL" id="GGY19096.1"/>
    </source>
</evidence>
<keyword evidence="3 8" id="KW-0238">DNA-binding</keyword>
<dbReference type="SUPFAM" id="SSF52172">
    <property type="entry name" value="CheY-like"/>
    <property type="match status" value="1"/>
</dbReference>
<feature type="domain" description="Response regulatory" evidence="7">
    <location>
        <begin position="3"/>
        <end position="119"/>
    </location>
</feature>
<evidence type="ECO:0000259" key="6">
    <source>
        <dbReference type="PROSITE" id="PS50043"/>
    </source>
</evidence>
<dbReference type="GO" id="GO:0006355">
    <property type="term" value="P:regulation of DNA-templated transcription"/>
    <property type="evidence" value="ECO:0007669"/>
    <property type="project" value="InterPro"/>
</dbReference>